<reference evidence="1 2" key="1">
    <citation type="submission" date="2020-09" db="EMBL/GenBank/DDBJ databases">
        <title>Echinicola sp. CAU 1574 isolated from sand of Sido Beach.</title>
        <authorList>
            <person name="Kim W."/>
        </authorList>
    </citation>
    <scope>NUCLEOTIDE SEQUENCE [LARGE SCALE GENOMIC DNA]</scope>
    <source>
        <strain evidence="1 2">CAU 1574</strain>
    </source>
</reference>
<dbReference type="RefSeq" id="WP_192010187.1">
    <property type="nucleotide sequence ID" value="NZ_JACYTQ010000003.1"/>
</dbReference>
<dbReference type="InterPro" id="IPR020835">
    <property type="entry name" value="Catalase_sf"/>
</dbReference>
<dbReference type="Proteomes" id="UP000647133">
    <property type="component" value="Unassembled WGS sequence"/>
</dbReference>
<keyword evidence="2" id="KW-1185">Reference proteome</keyword>
<accession>A0ABR9ALU3</accession>
<evidence type="ECO:0000313" key="1">
    <source>
        <dbReference type="EMBL" id="MBD8489306.1"/>
    </source>
</evidence>
<organism evidence="1 2">
    <name type="scientific">Echinicola arenosa</name>
    <dbReference type="NCBI Taxonomy" id="2774144"/>
    <lineage>
        <taxon>Bacteria</taxon>
        <taxon>Pseudomonadati</taxon>
        <taxon>Bacteroidota</taxon>
        <taxon>Cytophagia</taxon>
        <taxon>Cytophagales</taxon>
        <taxon>Cyclobacteriaceae</taxon>
        <taxon>Echinicola</taxon>
    </lineage>
</organism>
<comment type="caution">
    <text evidence="1">The sequence shown here is derived from an EMBL/GenBank/DDBJ whole genome shotgun (WGS) entry which is preliminary data.</text>
</comment>
<dbReference type="Gene3D" id="2.40.180.10">
    <property type="entry name" value="Catalase core domain"/>
    <property type="match status" value="1"/>
</dbReference>
<name>A0ABR9ALU3_9BACT</name>
<dbReference type="PANTHER" id="PTHR36195:SF4">
    <property type="entry name" value="DOMAIN PROTEIN, PUTATIVE (AFU_ORTHOLOGUE AFUA_5G01990)-RELATED"/>
    <property type="match status" value="1"/>
</dbReference>
<evidence type="ECO:0000313" key="2">
    <source>
        <dbReference type="Proteomes" id="UP000647133"/>
    </source>
</evidence>
<dbReference type="SUPFAM" id="SSF56634">
    <property type="entry name" value="Heme-dependent catalase-like"/>
    <property type="match status" value="1"/>
</dbReference>
<dbReference type="PANTHER" id="PTHR36195">
    <property type="entry name" value="DOMAIN PROTEIN, PUTATIVE (AFU_ORTHOLOGUE AFUA_5G01990)-RELATED-RELATED"/>
    <property type="match status" value="1"/>
</dbReference>
<gene>
    <name evidence="1" type="ORF">IFO69_11165</name>
</gene>
<sequence>MKELGKEEIPLHEDVHIDEIVQDMQGFLERTYAPGKTKRHFHPKMHGCLKATFEVKEDLPSHLKKGLFSKPNTYDAWVRFSSAPPKEASDKKPSGLGMAIKVMGVDGDFIEPNAEMVQDFLMTTSPVLSPGHVANYRRAMKMLIYGLPHTIFYVLDPSNWRRITLTLKYRKRFYNVLEQMYFSGAPMLFGEGAAVKCAVKPHKSKTSGKPQNATDFFLQQRLMEDLAMEDAYFDFMVQFQEDPASEPIEDTSRQWKTTFHTVATICIPKQEFSSQERITLGENLQFNPWHALKSHRPLGGINRARKAVYGILADFRKQRNGVEP</sequence>
<protein>
    <submittedName>
        <fullName evidence="1">Catalase</fullName>
    </submittedName>
</protein>
<dbReference type="EMBL" id="JACYTQ010000003">
    <property type="protein sequence ID" value="MBD8489306.1"/>
    <property type="molecule type" value="Genomic_DNA"/>
</dbReference>
<proteinExistence type="predicted"/>